<reference evidence="1 2" key="1">
    <citation type="submission" date="2015-07" db="EMBL/GenBank/DDBJ databases">
        <title>Whole genome sequencing of Bosea vaviloviae isolated from cave pool.</title>
        <authorList>
            <person name="Tan N.E.H."/>
            <person name="Lee Y.P."/>
            <person name="Gan H.M."/>
            <person name="Barton H."/>
            <person name="Savka M.A."/>
        </authorList>
    </citation>
    <scope>NUCLEOTIDE SEQUENCE [LARGE SCALE GENOMIC DNA]</scope>
    <source>
        <strain evidence="1 2">SD260</strain>
    </source>
</reference>
<dbReference type="EMBL" id="LGSZ01000041">
    <property type="protein sequence ID" value="KPH80441.1"/>
    <property type="molecule type" value="Genomic_DNA"/>
</dbReference>
<dbReference type="InterPro" id="IPR007922">
    <property type="entry name" value="DciA-like"/>
</dbReference>
<gene>
    <name evidence="1" type="ORF">AE618_13465</name>
</gene>
<keyword evidence="2" id="KW-1185">Reference proteome</keyword>
<dbReference type="PIRSF" id="PIRSF032064">
    <property type="entry name" value="UCP032064"/>
    <property type="match status" value="1"/>
</dbReference>
<organism evidence="1 2">
    <name type="scientific">Bosea vaviloviae</name>
    <dbReference type="NCBI Taxonomy" id="1526658"/>
    <lineage>
        <taxon>Bacteria</taxon>
        <taxon>Pseudomonadati</taxon>
        <taxon>Pseudomonadota</taxon>
        <taxon>Alphaproteobacteria</taxon>
        <taxon>Hyphomicrobiales</taxon>
        <taxon>Boseaceae</taxon>
        <taxon>Bosea</taxon>
    </lineage>
</organism>
<proteinExistence type="predicted"/>
<evidence type="ECO:0008006" key="3">
    <source>
        <dbReference type="Google" id="ProtNLM"/>
    </source>
</evidence>
<accession>A0A0N0MBZ0</accession>
<name>A0A0N0MBZ0_9HYPH</name>
<dbReference type="InterPro" id="IPR010593">
    <property type="entry name" value="DUF1159"/>
</dbReference>
<comment type="caution">
    <text evidence="1">The sequence shown here is derived from an EMBL/GenBank/DDBJ whole genome shotgun (WGS) entry which is preliminary data.</text>
</comment>
<dbReference type="AlphaFoldDB" id="A0A0N0MBZ0"/>
<protein>
    <recommendedName>
        <fullName evidence="3">DUF721 domain-containing protein</fullName>
    </recommendedName>
</protein>
<dbReference type="Pfam" id="PF05258">
    <property type="entry name" value="DciA"/>
    <property type="match status" value="1"/>
</dbReference>
<sequence>MAVKPLADLIDDLLAPALAAQGFAGRAIVSLWPEIVGERLALRTRPLKIDWPRRRPAPGETAEPATMVVRVESAFALEMQQLAPIVLERVNTHLGWRAVGKLVLKQGPVEAALPKRALPPLDPAIAARVGQQVAGVSDPALRASLERLGRHVAQKTIVQNAKRGAIDTAL</sequence>
<dbReference type="RefSeq" id="WP_054209598.1">
    <property type="nucleotide sequence ID" value="NZ_LGSZ01000041.1"/>
</dbReference>
<dbReference type="OrthoDB" id="7160947at2"/>
<evidence type="ECO:0000313" key="2">
    <source>
        <dbReference type="Proteomes" id="UP000037822"/>
    </source>
</evidence>
<dbReference type="PATRIC" id="fig|1526658.3.peg.4133"/>
<evidence type="ECO:0000313" key="1">
    <source>
        <dbReference type="EMBL" id="KPH80441.1"/>
    </source>
</evidence>
<dbReference type="Proteomes" id="UP000037822">
    <property type="component" value="Unassembled WGS sequence"/>
</dbReference>